<dbReference type="EMBL" id="JMKJ01000007">
    <property type="protein sequence ID" value="KGG53180.1"/>
    <property type="molecule type" value="Genomic_DNA"/>
</dbReference>
<dbReference type="AlphaFoldDB" id="A0A098VW85"/>
<sequence>MEYDGAAISLVCFFLAAKVENVHISLEDILAKIGQASASKLPPIDRLFQLEIDLANTLEFQFRVELFYDVLYGFSLILAPTYPTIFDIHAKTLERLALVYHLAPGWWLSQTNGALLGMAALSIELTLEQKLLLENSVANYGQKMCQIGDVVGFLLELSSENSKKAKDFDYKRISQLISSCKLMEQNMETSTNPP</sequence>
<name>A0A098VW85_9MICR</name>
<evidence type="ECO:0000313" key="2">
    <source>
        <dbReference type="Proteomes" id="UP000029725"/>
    </source>
</evidence>
<dbReference type="Gene3D" id="1.10.472.10">
    <property type="entry name" value="Cyclin-like"/>
    <property type="match status" value="1"/>
</dbReference>
<dbReference type="SUPFAM" id="SSF47954">
    <property type="entry name" value="Cyclin-like"/>
    <property type="match status" value="1"/>
</dbReference>
<dbReference type="HOGENOM" id="CLU_1402764_0_0_1"/>
<dbReference type="GeneID" id="25257932"/>
<dbReference type="Proteomes" id="UP000029725">
    <property type="component" value="Unassembled WGS sequence"/>
</dbReference>
<proteinExistence type="predicted"/>
<comment type="caution">
    <text evidence="1">The sequence shown here is derived from an EMBL/GenBank/DDBJ whole genome shotgun (WGS) entry which is preliminary data.</text>
</comment>
<dbReference type="InterPro" id="IPR036915">
    <property type="entry name" value="Cyclin-like_sf"/>
</dbReference>
<accession>A0A098VW85</accession>
<keyword evidence="2" id="KW-1185">Reference proteome</keyword>
<protein>
    <submittedName>
        <fullName evidence="1">Uncharacterized protein</fullName>
    </submittedName>
</protein>
<evidence type="ECO:0000313" key="1">
    <source>
        <dbReference type="EMBL" id="KGG53180.1"/>
    </source>
</evidence>
<dbReference type="RefSeq" id="XP_013239616.1">
    <property type="nucleotide sequence ID" value="XM_013384162.1"/>
</dbReference>
<dbReference type="VEuPathDB" id="MicrosporidiaDB:DI09_106p40"/>
<dbReference type="OrthoDB" id="340962at2759"/>
<gene>
    <name evidence="1" type="ORF">DI09_106p40</name>
</gene>
<reference evidence="1 2" key="1">
    <citation type="submission" date="2014-04" db="EMBL/GenBank/DDBJ databases">
        <title>A new species of microsporidia sheds light on the evolution of extreme parasitism.</title>
        <authorList>
            <person name="Haag K.L."/>
            <person name="James T.Y."/>
            <person name="Larsson R."/>
            <person name="Schaer T.M."/>
            <person name="Refardt D."/>
            <person name="Pombert J.-F."/>
            <person name="Ebert D."/>
        </authorList>
    </citation>
    <scope>NUCLEOTIDE SEQUENCE [LARGE SCALE GENOMIC DNA]</scope>
    <source>
        <strain evidence="1 2">UGP3</strain>
        <tissue evidence="1">Spores</tissue>
    </source>
</reference>
<organism evidence="1 2">
    <name type="scientific">Mitosporidium daphniae</name>
    <dbReference type="NCBI Taxonomy" id="1485682"/>
    <lineage>
        <taxon>Eukaryota</taxon>
        <taxon>Fungi</taxon>
        <taxon>Fungi incertae sedis</taxon>
        <taxon>Microsporidia</taxon>
        <taxon>Mitosporidium</taxon>
    </lineage>
</organism>